<feature type="transmembrane region" description="Helical" evidence="2">
    <location>
        <begin position="590"/>
        <end position="612"/>
    </location>
</feature>
<gene>
    <name evidence="4" type="primary">LOC106174731</name>
</gene>
<reference evidence="4" key="1">
    <citation type="journal article" date="2015" name="Nat. Commun.">
        <title>The Lingula genome provides insights into brachiopod evolution and the origin of phosphate biomineralization.</title>
        <authorList>
            <person name="Luo Y.J."/>
            <person name="Takeuchi T."/>
            <person name="Koyanagi R."/>
            <person name="Yamada L."/>
            <person name="Kanda M."/>
            <person name="Khalturina M."/>
            <person name="Fujie M."/>
            <person name="Yamasaki S.I."/>
            <person name="Endo K."/>
            <person name="Satoh N."/>
        </authorList>
    </citation>
    <scope>NUCLEOTIDE SEQUENCE</scope>
</reference>
<feature type="region of interest" description="Disordered" evidence="1">
    <location>
        <begin position="39"/>
        <end position="68"/>
    </location>
</feature>
<accession>A0A1S3JPD4</accession>
<dbReference type="InParanoid" id="A0A1S3JPD4"/>
<dbReference type="PANTHER" id="PTHR38337">
    <property type="entry name" value="AGAP010540-PA"/>
    <property type="match status" value="1"/>
</dbReference>
<keyword evidence="2" id="KW-0472">Membrane</keyword>
<name>A0A1S3JPD4_LINAN</name>
<feature type="transmembrane region" description="Helical" evidence="2">
    <location>
        <begin position="312"/>
        <end position="333"/>
    </location>
</feature>
<evidence type="ECO:0000256" key="2">
    <source>
        <dbReference type="SAM" id="Phobius"/>
    </source>
</evidence>
<keyword evidence="2" id="KW-1133">Transmembrane helix</keyword>
<dbReference type="AlphaFoldDB" id="A0A1S3JPD4"/>
<feature type="transmembrane region" description="Helical" evidence="2">
    <location>
        <begin position="488"/>
        <end position="505"/>
    </location>
</feature>
<feature type="transmembrane region" description="Helical" evidence="2">
    <location>
        <begin position="371"/>
        <end position="396"/>
    </location>
</feature>
<dbReference type="RefSeq" id="XP_013411859.1">
    <property type="nucleotide sequence ID" value="XM_013556405.1"/>
</dbReference>
<keyword evidence="2" id="KW-0812">Transmembrane</keyword>
<dbReference type="PANTHER" id="PTHR38337:SF1">
    <property type="entry name" value="GUSTATORY RECEPTOR"/>
    <property type="match status" value="1"/>
</dbReference>
<evidence type="ECO:0000256" key="1">
    <source>
        <dbReference type="SAM" id="MobiDB-lite"/>
    </source>
</evidence>
<dbReference type="Proteomes" id="UP000085678">
    <property type="component" value="Unplaced"/>
</dbReference>
<reference evidence="4" key="2">
    <citation type="submission" date="2025-08" db="UniProtKB">
        <authorList>
            <consortium name="RefSeq"/>
        </authorList>
    </citation>
    <scope>IDENTIFICATION</scope>
</reference>
<dbReference type="GeneID" id="106174731"/>
<feature type="transmembrane region" description="Helical" evidence="2">
    <location>
        <begin position="408"/>
        <end position="437"/>
    </location>
</feature>
<evidence type="ECO:0000313" key="4">
    <source>
        <dbReference type="RefSeq" id="XP_013411859.1"/>
    </source>
</evidence>
<dbReference type="KEGG" id="lak:106174731"/>
<proteinExistence type="predicted"/>
<sequence>MSLNYPPPDCMDCPPGVVNDCPLLFPVCPESLGADEDCPLLDSGKMTSEEDTAKGLGTPSSDSDVEKDLEEPEVEFVVHRPLNGQMEDGPSNGGAGVVTSSPIQYLSREVLLQENELQAANSLSNSVESSAVRVTITDLDGWEGQSLNFTTSALKRCKSVVLQPYFRLLTFISWRPFGKESITPQRLGWDLLNFIYPVTVVLLLLYTYVYEVVSCQWKLNVRTDTRSITEIPIVTAMTVVPAAKIISNNTITSSSGAVTIPTTTTTTFNPYLPGPPYGPHSASGSTLSPKNKTLTDGVGIPDVNDAVCEHIITTYIIPNFLHFVAFVMGYFYFRIQDNEQLYALMEKVFLQAGPSQGKVASQSNMIKRLRLFLALGAVWVLAVMALQVLFVAVFGIDQRNVLSRAGTLGQWILFGIELVGIIIVNSVNLAVIINFATQCEMLIFFIKGISTKLQEKSMDLKSAMKDVLMVRHSIGSLNGPMSQMTSLAAIRFAELTIIGLCILILNHDDQTWVWVYRSIFPCVWAAMLLFPMIQAARINATCSKFKQIALETRVFGYQNNSQLDLDSFLLFISNTRLRAKLFNIPMKPSYLVGILVLVSFILLLLFQTSLIGPGGQIF</sequence>
<protein>
    <submittedName>
        <fullName evidence="4">Uncharacterized protein LOC106174731</fullName>
    </submittedName>
</protein>
<evidence type="ECO:0000313" key="3">
    <source>
        <dbReference type="Proteomes" id="UP000085678"/>
    </source>
</evidence>
<organism evidence="3 4">
    <name type="scientific">Lingula anatina</name>
    <name type="common">Brachiopod</name>
    <name type="synonym">Lingula unguis</name>
    <dbReference type="NCBI Taxonomy" id="7574"/>
    <lineage>
        <taxon>Eukaryota</taxon>
        <taxon>Metazoa</taxon>
        <taxon>Spiralia</taxon>
        <taxon>Lophotrochozoa</taxon>
        <taxon>Brachiopoda</taxon>
        <taxon>Linguliformea</taxon>
        <taxon>Lingulata</taxon>
        <taxon>Lingulida</taxon>
        <taxon>Linguloidea</taxon>
        <taxon>Lingulidae</taxon>
        <taxon>Lingula</taxon>
    </lineage>
</organism>
<feature type="transmembrane region" description="Helical" evidence="2">
    <location>
        <begin position="511"/>
        <end position="530"/>
    </location>
</feature>
<feature type="transmembrane region" description="Helical" evidence="2">
    <location>
        <begin position="191"/>
        <end position="209"/>
    </location>
</feature>
<keyword evidence="3" id="KW-1185">Reference proteome</keyword>
<dbReference type="OrthoDB" id="6020333at2759"/>